<feature type="transmembrane region" description="Helical" evidence="1">
    <location>
        <begin position="45"/>
        <end position="64"/>
    </location>
</feature>
<feature type="transmembrane region" description="Helical" evidence="1">
    <location>
        <begin position="12"/>
        <end position="33"/>
    </location>
</feature>
<name>A0AAW6TVR6_9BACT</name>
<feature type="transmembrane region" description="Helical" evidence="1">
    <location>
        <begin position="155"/>
        <end position="172"/>
    </location>
</feature>
<evidence type="ECO:0000313" key="3">
    <source>
        <dbReference type="Proteomes" id="UP001431776"/>
    </source>
</evidence>
<evidence type="ECO:0000313" key="2">
    <source>
        <dbReference type="EMBL" id="MDI6447513.1"/>
    </source>
</evidence>
<gene>
    <name evidence="2" type="ORF">QJ522_00535</name>
</gene>
<keyword evidence="3" id="KW-1185">Reference proteome</keyword>
<dbReference type="AlphaFoldDB" id="A0AAW6TVR6"/>
<keyword evidence="1" id="KW-1133">Transmembrane helix</keyword>
<keyword evidence="1" id="KW-0472">Membrane</keyword>
<dbReference type="Proteomes" id="UP001431776">
    <property type="component" value="Unassembled WGS sequence"/>
</dbReference>
<feature type="transmembrane region" description="Helical" evidence="1">
    <location>
        <begin position="202"/>
        <end position="234"/>
    </location>
</feature>
<keyword evidence="1" id="KW-0812">Transmembrane</keyword>
<feature type="transmembrane region" description="Helical" evidence="1">
    <location>
        <begin position="76"/>
        <end position="98"/>
    </location>
</feature>
<organism evidence="2 3">
    <name type="scientific">Anaerobaca lacustris</name>
    <dbReference type="NCBI Taxonomy" id="3044600"/>
    <lineage>
        <taxon>Bacteria</taxon>
        <taxon>Pseudomonadati</taxon>
        <taxon>Planctomycetota</taxon>
        <taxon>Phycisphaerae</taxon>
        <taxon>Sedimentisphaerales</taxon>
        <taxon>Anaerobacaceae</taxon>
        <taxon>Anaerobaca</taxon>
    </lineage>
</organism>
<reference evidence="2" key="1">
    <citation type="submission" date="2023-05" db="EMBL/GenBank/DDBJ databases">
        <title>Anaerotaeda fermentans gen. nov., sp. nov., a novel anaerobic planctomycete of the new family within the order Sedimentisphaerales isolated from Taman Peninsula, Russia.</title>
        <authorList>
            <person name="Khomyakova M.A."/>
            <person name="Merkel A.Y."/>
            <person name="Slobodkin A.I."/>
        </authorList>
    </citation>
    <scope>NUCLEOTIDE SEQUENCE</scope>
    <source>
        <strain evidence="2">M17dextr</strain>
    </source>
</reference>
<proteinExistence type="predicted"/>
<evidence type="ECO:0000256" key="1">
    <source>
        <dbReference type="SAM" id="Phobius"/>
    </source>
</evidence>
<sequence length="255" mass="27973">MRGRIAAISSELKHHAPFTLFGAATGIVCMLLFHNAGQTINHRLFLVFHPAHVVLSAIVTTSLFKRYEKDVSLVKLLVIGYLGAVGVATVSDCVLPYFGETVLGVALPTHADLHQHVGDDPYAHDHDHGTAGHDDHSHEDCATRPRLHLGFIEDWYLVNPAALLGIFIAYFWPRTTFPHAGHVLVSTWASSFHVLMNTHTELTAMMLVGVFVVLFIAVWLPCCISDIVFPLLFIKSAPPHAHGHAHDAPEPETAP</sequence>
<dbReference type="EMBL" id="JASCXX010000001">
    <property type="protein sequence ID" value="MDI6447513.1"/>
    <property type="molecule type" value="Genomic_DNA"/>
</dbReference>
<protein>
    <submittedName>
        <fullName evidence="2">Uncharacterized protein</fullName>
    </submittedName>
</protein>
<comment type="caution">
    <text evidence="2">The sequence shown here is derived from an EMBL/GenBank/DDBJ whole genome shotgun (WGS) entry which is preliminary data.</text>
</comment>
<dbReference type="RefSeq" id="WP_349242924.1">
    <property type="nucleotide sequence ID" value="NZ_JASCXX010000001.1"/>
</dbReference>
<accession>A0AAW6TVR6</accession>